<keyword evidence="6 11" id="KW-0812">Transmembrane</keyword>
<comment type="caution">
    <text evidence="12">The sequence shown here is derived from an EMBL/GenBank/DDBJ whole genome shotgun (WGS) entry which is preliminary data.</text>
</comment>
<keyword evidence="4" id="KW-0479">Metal-binding</keyword>
<feature type="transmembrane region" description="Helical" evidence="11">
    <location>
        <begin position="226"/>
        <end position="247"/>
    </location>
</feature>
<evidence type="ECO:0000256" key="5">
    <source>
        <dbReference type="ARBA" id="ARBA00022505"/>
    </source>
</evidence>
<dbReference type="PANTHER" id="PTHR43742:SF9">
    <property type="entry name" value="TETRATHIONATE REDUCTASE SUBUNIT A"/>
    <property type="match status" value="1"/>
</dbReference>
<dbReference type="AlphaFoldDB" id="A0A6V8NSX6"/>
<accession>A0A6V8NSX6</accession>
<evidence type="ECO:0000313" key="13">
    <source>
        <dbReference type="Proteomes" id="UP000580051"/>
    </source>
</evidence>
<keyword evidence="7" id="KW-0732">Signal</keyword>
<dbReference type="Pfam" id="PF03916">
    <property type="entry name" value="NrfD"/>
    <property type="match status" value="1"/>
</dbReference>
<dbReference type="EMBL" id="BLRV01000062">
    <property type="protein sequence ID" value="GFP21556.1"/>
    <property type="molecule type" value="Genomic_DNA"/>
</dbReference>
<evidence type="ECO:0000313" key="12">
    <source>
        <dbReference type="EMBL" id="GFP21556.1"/>
    </source>
</evidence>
<keyword evidence="10 11" id="KW-0472">Membrane</keyword>
<evidence type="ECO:0000256" key="4">
    <source>
        <dbReference type="ARBA" id="ARBA00022485"/>
    </source>
</evidence>
<dbReference type="Gene3D" id="1.20.1630.10">
    <property type="entry name" value="Formate dehydrogenase/DMSO reductase domain"/>
    <property type="match status" value="1"/>
</dbReference>
<dbReference type="InterPro" id="IPR050612">
    <property type="entry name" value="Prok_Mopterin_Oxidored"/>
</dbReference>
<comment type="similarity">
    <text evidence="2">Belongs to the NrfD family.</text>
</comment>
<feature type="transmembrane region" description="Helical" evidence="11">
    <location>
        <begin position="155"/>
        <end position="179"/>
    </location>
</feature>
<protein>
    <submittedName>
        <fullName evidence="12">Uncharacterized protein</fullName>
    </submittedName>
</protein>
<dbReference type="Proteomes" id="UP000580051">
    <property type="component" value="Unassembled WGS sequence"/>
</dbReference>
<feature type="transmembrane region" description="Helical" evidence="11">
    <location>
        <begin position="191"/>
        <end position="214"/>
    </location>
</feature>
<comment type="subcellular location">
    <subcellularLocation>
        <location evidence="1">Cell membrane</location>
        <topology evidence="1">Multi-pass membrane protein</topology>
    </subcellularLocation>
</comment>
<dbReference type="GO" id="GO:0005886">
    <property type="term" value="C:plasma membrane"/>
    <property type="evidence" value="ECO:0007669"/>
    <property type="project" value="UniProtKB-SubCell"/>
</dbReference>
<feature type="transmembrane region" description="Helical" evidence="11">
    <location>
        <begin position="48"/>
        <end position="72"/>
    </location>
</feature>
<evidence type="ECO:0000256" key="8">
    <source>
        <dbReference type="ARBA" id="ARBA00022989"/>
    </source>
</evidence>
<keyword evidence="4" id="KW-0411">Iron-sulfur</keyword>
<dbReference type="Gene3D" id="3.40.50.740">
    <property type="match status" value="1"/>
</dbReference>
<keyword evidence="3" id="KW-1003">Cell membrane</keyword>
<keyword evidence="9" id="KW-0560">Oxidoreductase</keyword>
<feature type="transmembrane region" description="Helical" evidence="11">
    <location>
        <begin position="84"/>
        <end position="102"/>
    </location>
</feature>
<keyword evidence="5" id="KW-0500">Molybdenum</keyword>
<reference evidence="12 13" key="1">
    <citation type="journal article" date="2020" name="Front. Microbiol.">
        <title>Single-cell genomics of novel Actinobacteria with the Wood-Ljungdahl pathway discovered in a serpentinizing system.</title>
        <authorList>
            <person name="Merino N."/>
            <person name="Kawai M."/>
            <person name="Boyd E.S."/>
            <person name="Colman D.R."/>
            <person name="McGlynn S.E."/>
            <person name="Nealson K.H."/>
            <person name="Kurokawa K."/>
            <person name="Hongoh Y."/>
        </authorList>
    </citation>
    <scope>NUCLEOTIDE SEQUENCE [LARGE SCALE GENOMIC DNA]</scope>
    <source>
        <strain evidence="12 13">S06</strain>
    </source>
</reference>
<evidence type="ECO:0000256" key="9">
    <source>
        <dbReference type="ARBA" id="ARBA00023002"/>
    </source>
</evidence>
<dbReference type="PANTHER" id="PTHR43742">
    <property type="entry name" value="TRIMETHYLAMINE-N-OXIDE REDUCTASE"/>
    <property type="match status" value="1"/>
</dbReference>
<dbReference type="GO" id="GO:0016491">
    <property type="term" value="F:oxidoreductase activity"/>
    <property type="evidence" value="ECO:0007669"/>
    <property type="project" value="UniProtKB-KW"/>
</dbReference>
<evidence type="ECO:0000256" key="10">
    <source>
        <dbReference type="ARBA" id="ARBA00023136"/>
    </source>
</evidence>
<keyword evidence="4" id="KW-0004">4Fe-4S</keyword>
<evidence type="ECO:0000256" key="6">
    <source>
        <dbReference type="ARBA" id="ARBA00022692"/>
    </source>
</evidence>
<name>A0A6V8NSX6_9ACTN</name>
<organism evidence="12 13">
    <name type="scientific">Candidatus Hakubella thermalkaliphila</name>
    <dbReference type="NCBI Taxonomy" id="2754717"/>
    <lineage>
        <taxon>Bacteria</taxon>
        <taxon>Bacillati</taxon>
        <taxon>Actinomycetota</taxon>
        <taxon>Actinomycetota incertae sedis</taxon>
        <taxon>Candidatus Hakubellales</taxon>
        <taxon>Candidatus Hakubellaceae</taxon>
        <taxon>Candidatus Hakubella</taxon>
    </lineage>
</organism>
<proteinExistence type="inferred from homology"/>
<feature type="transmembrane region" description="Helical" evidence="11">
    <location>
        <begin position="12"/>
        <end position="28"/>
    </location>
</feature>
<dbReference type="GO" id="GO:0051539">
    <property type="term" value="F:4 iron, 4 sulfur cluster binding"/>
    <property type="evidence" value="ECO:0007669"/>
    <property type="project" value="UniProtKB-KW"/>
</dbReference>
<sequence length="659" mass="72846">MSVIYQTLRKPLWALVGLALLVGLWGLYERLAFGHESMAYGSYVVWGLWVAMYLFFAGISAGAFLVAVLNYLFDVKIFCGLGRLFLFASFLALIAGLLHIWFDVGHMGRVWRLFLTPSPSSVMVHMIWFYTAFTILVVVILAVDLWQGSRRLIKWLSALGIPVAIAFSGGVGALLGIQAARPFWHVGLFPVQFPVFSLASGVALVTLLVAVFVDETAPGQGQRNRHLLNVLGITTIVLTLVKLYFLWADFSQALYGGLPANVQAIEAVLFGPHWWAFWISGLQILWESASSKTLEDWAKVCDVKASDLVEIAEEFTSHGKKAAVDIHRGVSQHTNGFYNVYAWFSLAALIGNYDWKGGQVKGSTYDVSGKKAEGPFDLGKMKPGALSPFGISLIRHEVKYEDTTLFAGYPAKRNWYPLASDIYQEIVTSAGDAYPYPIKAAFLYMGSPVYSLPAGHTNIEILADVNKLSLFVTWDIVIGETSMYADYIFPDLSNLERWEFSGTHFSMTVKLQGVRQPTMGPLVETVKAFGQEIPISLESTLLALAETMGVPGFGPQGFAEDKSFTHMDDLYLKMVANLAFGEEADGSEAVPDADDEEVRLFLEARKHLPKSVFDPGCWKAIVGGELWRKVVYVLNRGGRFQDYAKIYDGDPGLPVLTHG</sequence>
<evidence type="ECO:0000256" key="3">
    <source>
        <dbReference type="ARBA" id="ARBA00022475"/>
    </source>
</evidence>
<evidence type="ECO:0000256" key="2">
    <source>
        <dbReference type="ARBA" id="ARBA00008929"/>
    </source>
</evidence>
<dbReference type="SUPFAM" id="SSF53706">
    <property type="entry name" value="Formate dehydrogenase/DMSO reductase, domains 1-3"/>
    <property type="match status" value="1"/>
</dbReference>
<gene>
    <name evidence="12" type="ORF">HKBW3S06_00783</name>
</gene>
<evidence type="ECO:0000256" key="11">
    <source>
        <dbReference type="SAM" id="Phobius"/>
    </source>
</evidence>
<keyword evidence="4" id="KW-0408">Iron</keyword>
<dbReference type="InterPro" id="IPR005614">
    <property type="entry name" value="NrfD-like"/>
</dbReference>
<evidence type="ECO:0000256" key="7">
    <source>
        <dbReference type="ARBA" id="ARBA00022729"/>
    </source>
</evidence>
<evidence type="ECO:0000256" key="1">
    <source>
        <dbReference type="ARBA" id="ARBA00004651"/>
    </source>
</evidence>
<keyword evidence="8 11" id="KW-1133">Transmembrane helix</keyword>
<feature type="transmembrane region" description="Helical" evidence="11">
    <location>
        <begin position="122"/>
        <end position="143"/>
    </location>
</feature>